<protein>
    <submittedName>
        <fullName evidence="2">Uncharacterized protein</fullName>
    </submittedName>
</protein>
<dbReference type="EMBL" id="CADEAL010001321">
    <property type="protein sequence ID" value="CAB1431230.1"/>
    <property type="molecule type" value="Genomic_DNA"/>
</dbReference>
<dbReference type="AlphaFoldDB" id="A0A9N7UI90"/>
<evidence type="ECO:0000313" key="2">
    <source>
        <dbReference type="EMBL" id="CAB1431230.1"/>
    </source>
</evidence>
<proteinExistence type="predicted"/>
<gene>
    <name evidence="2" type="ORF">PLEPLA_LOCUS19275</name>
</gene>
<feature type="non-terminal residue" evidence="2">
    <location>
        <position position="120"/>
    </location>
</feature>
<sequence>LYTIISTHQSSVCHLHLMGFERFHLASLNLDIGDKPVDRESDLLLQHGVDPRGRVVASRRVLPGVVSACQSPSAGLALRSSPLPGCSSTVRADSWSRASRKMRVRSAAGVQPIRGPLQPE</sequence>
<comment type="caution">
    <text evidence="2">The sequence shown here is derived from an EMBL/GenBank/DDBJ whole genome shotgun (WGS) entry which is preliminary data.</text>
</comment>
<feature type="region of interest" description="Disordered" evidence="1">
    <location>
        <begin position="101"/>
        <end position="120"/>
    </location>
</feature>
<reference evidence="2" key="1">
    <citation type="submission" date="2020-03" db="EMBL/GenBank/DDBJ databases">
        <authorList>
            <person name="Weist P."/>
        </authorList>
    </citation>
    <scope>NUCLEOTIDE SEQUENCE</scope>
</reference>
<organism evidence="2 3">
    <name type="scientific">Pleuronectes platessa</name>
    <name type="common">European plaice</name>
    <dbReference type="NCBI Taxonomy" id="8262"/>
    <lineage>
        <taxon>Eukaryota</taxon>
        <taxon>Metazoa</taxon>
        <taxon>Chordata</taxon>
        <taxon>Craniata</taxon>
        <taxon>Vertebrata</taxon>
        <taxon>Euteleostomi</taxon>
        <taxon>Actinopterygii</taxon>
        <taxon>Neopterygii</taxon>
        <taxon>Teleostei</taxon>
        <taxon>Neoteleostei</taxon>
        <taxon>Acanthomorphata</taxon>
        <taxon>Carangaria</taxon>
        <taxon>Pleuronectiformes</taxon>
        <taxon>Pleuronectoidei</taxon>
        <taxon>Pleuronectidae</taxon>
        <taxon>Pleuronectes</taxon>
    </lineage>
</organism>
<dbReference type="Proteomes" id="UP001153269">
    <property type="component" value="Unassembled WGS sequence"/>
</dbReference>
<keyword evidence="3" id="KW-1185">Reference proteome</keyword>
<evidence type="ECO:0000256" key="1">
    <source>
        <dbReference type="SAM" id="MobiDB-lite"/>
    </source>
</evidence>
<accession>A0A9N7UI90</accession>
<evidence type="ECO:0000313" key="3">
    <source>
        <dbReference type="Proteomes" id="UP001153269"/>
    </source>
</evidence>
<name>A0A9N7UI90_PLEPL</name>